<dbReference type="Proteomes" id="UP000550609">
    <property type="component" value="Unassembled WGS sequence"/>
</dbReference>
<dbReference type="InterPro" id="IPR003439">
    <property type="entry name" value="ABC_transporter-like_ATP-bd"/>
</dbReference>
<dbReference type="SMART" id="SM00382">
    <property type="entry name" value="AAA"/>
    <property type="match status" value="1"/>
</dbReference>
<dbReference type="InterPro" id="IPR003593">
    <property type="entry name" value="AAA+_ATPase"/>
</dbReference>
<dbReference type="AlphaFoldDB" id="A0A7W3YUA3"/>
<organism evidence="4 5">
    <name type="scientific">Stenotrophomonas koreensis</name>
    <dbReference type="NCBI Taxonomy" id="266128"/>
    <lineage>
        <taxon>Bacteria</taxon>
        <taxon>Pseudomonadati</taxon>
        <taxon>Pseudomonadota</taxon>
        <taxon>Gammaproteobacteria</taxon>
        <taxon>Lysobacterales</taxon>
        <taxon>Lysobacteraceae</taxon>
        <taxon>Stenotrophomonas</taxon>
    </lineage>
</organism>
<dbReference type="PROSITE" id="PS00211">
    <property type="entry name" value="ABC_TRANSPORTER_1"/>
    <property type="match status" value="1"/>
</dbReference>
<feature type="domain" description="ABC transporter" evidence="3">
    <location>
        <begin position="34"/>
        <end position="240"/>
    </location>
</feature>
<protein>
    <submittedName>
        <fullName evidence="4">ABC transporter ATP-binding protein</fullName>
    </submittedName>
</protein>
<accession>A0A7W3YUA3</accession>
<dbReference type="GO" id="GO:0016020">
    <property type="term" value="C:membrane"/>
    <property type="evidence" value="ECO:0007669"/>
    <property type="project" value="InterPro"/>
</dbReference>
<gene>
    <name evidence="4" type="ORF">H4O09_00970</name>
</gene>
<dbReference type="InterPro" id="IPR050683">
    <property type="entry name" value="Bact_Polysacc_Export_ATP-bd"/>
</dbReference>
<dbReference type="InterPro" id="IPR027417">
    <property type="entry name" value="P-loop_NTPase"/>
</dbReference>
<dbReference type="PANTHER" id="PTHR46743:SF3">
    <property type="entry name" value="ABC-TYPE POLYSACCHARIDE_POLYOL PHOSPHATE TRANSPORT SYSTEM, ATPASE COMPONENT"/>
    <property type="match status" value="1"/>
</dbReference>
<dbReference type="EMBL" id="JACIUV010000001">
    <property type="protein sequence ID" value="MBB1115638.1"/>
    <property type="molecule type" value="Genomic_DNA"/>
</dbReference>
<dbReference type="CDD" id="cd03220">
    <property type="entry name" value="ABC_KpsT_Wzt"/>
    <property type="match status" value="1"/>
</dbReference>
<dbReference type="PROSITE" id="PS50893">
    <property type="entry name" value="ABC_TRANSPORTER_2"/>
    <property type="match status" value="1"/>
</dbReference>
<dbReference type="RefSeq" id="WP_182621089.1">
    <property type="nucleotide sequence ID" value="NZ_JACIUV010000001.1"/>
</dbReference>
<evidence type="ECO:0000259" key="3">
    <source>
        <dbReference type="PROSITE" id="PS50893"/>
    </source>
</evidence>
<evidence type="ECO:0000313" key="4">
    <source>
        <dbReference type="EMBL" id="MBB1115638.1"/>
    </source>
</evidence>
<reference evidence="4 5" key="1">
    <citation type="submission" date="2020-08" db="EMBL/GenBank/DDBJ databases">
        <title>Stenotrophomonas sp. W1S232.</title>
        <authorList>
            <person name="Deng Y."/>
        </authorList>
    </citation>
    <scope>NUCLEOTIDE SEQUENCE [LARGE SCALE GENOMIC DNA]</scope>
    <source>
        <strain evidence="4 5">W1S232</strain>
    </source>
</reference>
<dbReference type="GO" id="GO:0016887">
    <property type="term" value="F:ATP hydrolysis activity"/>
    <property type="evidence" value="ECO:0007669"/>
    <property type="project" value="InterPro"/>
</dbReference>
<keyword evidence="2 4" id="KW-0067">ATP-binding</keyword>
<dbReference type="InterPro" id="IPR015860">
    <property type="entry name" value="ABC_transpr_TagH-like"/>
</dbReference>
<dbReference type="GO" id="GO:0140359">
    <property type="term" value="F:ABC-type transporter activity"/>
    <property type="evidence" value="ECO:0007669"/>
    <property type="project" value="InterPro"/>
</dbReference>
<evidence type="ECO:0000256" key="1">
    <source>
        <dbReference type="ARBA" id="ARBA00022741"/>
    </source>
</evidence>
<dbReference type="GO" id="GO:0005524">
    <property type="term" value="F:ATP binding"/>
    <property type="evidence" value="ECO:0007669"/>
    <property type="project" value="UniProtKB-KW"/>
</dbReference>
<dbReference type="PANTHER" id="PTHR46743">
    <property type="entry name" value="TEICHOIC ACIDS EXPORT ATP-BINDING PROTEIN TAGH"/>
    <property type="match status" value="1"/>
</dbReference>
<dbReference type="Pfam" id="PF00005">
    <property type="entry name" value="ABC_tran"/>
    <property type="match status" value="1"/>
</dbReference>
<sequence length="242" mass="26063">MAFIEVVGCSVHLPVYGVNNRSMKGAIMSAVTGGRVAPTSRNITVVESLKDVSLHLKVGDKLGLVGHNGAGKTTLLKLLAGVYEPTEGYVRSQGRIANLLDVTMGMDYEATGVENIRLKGHLHGLSRSEIQRKIEDICEFSGLGSYVNMPVRVFSSGMMVRLAFSVATSFDADILLMDEWLGVGDADFNAKAQARLAEIVNKASILVLASHNSEIIRSNCNRILHLEHGRVVSDLPAMEGGQ</sequence>
<dbReference type="InterPro" id="IPR017871">
    <property type="entry name" value="ABC_transporter-like_CS"/>
</dbReference>
<evidence type="ECO:0000313" key="5">
    <source>
        <dbReference type="Proteomes" id="UP000550609"/>
    </source>
</evidence>
<proteinExistence type="predicted"/>
<keyword evidence="1" id="KW-0547">Nucleotide-binding</keyword>
<dbReference type="SUPFAM" id="SSF52540">
    <property type="entry name" value="P-loop containing nucleoside triphosphate hydrolases"/>
    <property type="match status" value="1"/>
</dbReference>
<name>A0A7W3YUA3_9GAMM</name>
<evidence type="ECO:0000256" key="2">
    <source>
        <dbReference type="ARBA" id="ARBA00022840"/>
    </source>
</evidence>
<dbReference type="Gene3D" id="3.40.50.300">
    <property type="entry name" value="P-loop containing nucleotide triphosphate hydrolases"/>
    <property type="match status" value="1"/>
</dbReference>
<comment type="caution">
    <text evidence="4">The sequence shown here is derived from an EMBL/GenBank/DDBJ whole genome shotgun (WGS) entry which is preliminary data.</text>
</comment>